<evidence type="ECO:0000256" key="1">
    <source>
        <dbReference type="ARBA" id="ARBA00023015"/>
    </source>
</evidence>
<name>A0ABS7D7A1_9BACL</name>
<dbReference type="SUPFAM" id="SSF47413">
    <property type="entry name" value="lambda repressor-like DNA-binding domains"/>
    <property type="match status" value="1"/>
</dbReference>
<sequence>MSTIKDVALLAGVSPATVSRVITNKGNIASDTKAKVLSAMEQINYVPSQSSIAQSKPGTISFSIARNPKYKLGNPFFSDVLFGISDAARRVDYNVNFSLSHNVEEQIASCIKLYREKQVDGFIFTSVLRSDKDILLKSMLEKEIPFVMIGTSLNHHVFSIHNDNIRDSYMATKFLIEKGYRKILFLTNQLKQDVMYDRLHGYQRAVEEHGLDITSSHVVYSENEEAEITRALDGVMEEGVAFDAIMTMESIMSLTALKYCQSKGLRVPEDVGILCFSNAPYLEKMTPSITGVNLNPDLMGAEAFQLLYDLIHDRPKASVKKSVTLPSEIMERQSTQRMKLN</sequence>
<dbReference type="InterPro" id="IPR010982">
    <property type="entry name" value="Lambda_DNA-bd_dom_sf"/>
</dbReference>
<dbReference type="SMART" id="SM00354">
    <property type="entry name" value="HTH_LACI"/>
    <property type="match status" value="1"/>
</dbReference>
<dbReference type="CDD" id="cd06294">
    <property type="entry name" value="PBP1_MalR-like"/>
    <property type="match status" value="1"/>
</dbReference>
<dbReference type="InterPro" id="IPR046335">
    <property type="entry name" value="LacI/GalR-like_sensor"/>
</dbReference>
<dbReference type="InterPro" id="IPR028082">
    <property type="entry name" value="Peripla_BP_I"/>
</dbReference>
<accession>A0ABS7D7A1</accession>
<dbReference type="Gene3D" id="3.40.50.2300">
    <property type="match status" value="2"/>
</dbReference>
<evidence type="ECO:0000313" key="6">
    <source>
        <dbReference type="EMBL" id="MBW7475814.1"/>
    </source>
</evidence>
<dbReference type="PROSITE" id="PS00356">
    <property type="entry name" value="HTH_LACI_1"/>
    <property type="match status" value="1"/>
</dbReference>
<evidence type="ECO:0000256" key="3">
    <source>
        <dbReference type="ARBA" id="ARBA00023163"/>
    </source>
</evidence>
<dbReference type="PRINTS" id="PR00036">
    <property type="entry name" value="HTHLACI"/>
</dbReference>
<comment type="caution">
    <text evidence="6">The sequence shown here is derived from an EMBL/GenBank/DDBJ whole genome shotgun (WGS) entry which is preliminary data.</text>
</comment>
<proteinExistence type="predicted"/>
<gene>
    <name evidence="6" type="ORF">K0T92_13750</name>
</gene>
<dbReference type="PROSITE" id="PS50943">
    <property type="entry name" value="HTH_CROC1"/>
    <property type="match status" value="1"/>
</dbReference>
<dbReference type="CDD" id="cd01392">
    <property type="entry name" value="HTH_LacI"/>
    <property type="match status" value="1"/>
</dbReference>
<dbReference type="PANTHER" id="PTHR30146">
    <property type="entry name" value="LACI-RELATED TRANSCRIPTIONAL REPRESSOR"/>
    <property type="match status" value="1"/>
</dbReference>
<dbReference type="PANTHER" id="PTHR30146:SF109">
    <property type="entry name" value="HTH-TYPE TRANSCRIPTIONAL REGULATOR GALS"/>
    <property type="match status" value="1"/>
</dbReference>
<feature type="domain" description="HTH cro/C1-type" evidence="5">
    <location>
        <begin position="3"/>
        <end position="46"/>
    </location>
</feature>
<keyword evidence="1" id="KW-0805">Transcription regulation</keyword>
<keyword evidence="3" id="KW-0804">Transcription</keyword>
<evidence type="ECO:0000256" key="2">
    <source>
        <dbReference type="ARBA" id="ARBA00023125"/>
    </source>
</evidence>
<dbReference type="Pfam" id="PF13377">
    <property type="entry name" value="Peripla_BP_3"/>
    <property type="match status" value="1"/>
</dbReference>
<evidence type="ECO:0000259" key="5">
    <source>
        <dbReference type="PROSITE" id="PS50943"/>
    </source>
</evidence>
<dbReference type="InterPro" id="IPR001387">
    <property type="entry name" value="Cro/C1-type_HTH"/>
</dbReference>
<dbReference type="InterPro" id="IPR000843">
    <property type="entry name" value="HTH_LacI"/>
</dbReference>
<dbReference type="Gene3D" id="1.10.260.40">
    <property type="entry name" value="lambda repressor-like DNA-binding domains"/>
    <property type="match status" value="1"/>
</dbReference>
<dbReference type="Proteomes" id="UP000812277">
    <property type="component" value="Unassembled WGS sequence"/>
</dbReference>
<protein>
    <submittedName>
        <fullName evidence="6">LacI family transcriptional regulator</fullName>
    </submittedName>
</protein>
<dbReference type="PROSITE" id="PS50932">
    <property type="entry name" value="HTH_LACI_2"/>
    <property type="match status" value="1"/>
</dbReference>
<reference evidence="6 7" key="1">
    <citation type="submission" date="2021-07" db="EMBL/GenBank/DDBJ databases">
        <title>Paenibacillus radiodurans sp. nov., isolated from the southeastern edge of Tengger Desert.</title>
        <authorList>
            <person name="Zhang G."/>
        </authorList>
    </citation>
    <scope>NUCLEOTIDE SEQUENCE [LARGE SCALE GENOMIC DNA]</scope>
    <source>
        <strain evidence="6 7">DT7-4</strain>
    </source>
</reference>
<keyword evidence="2" id="KW-0238">DNA-binding</keyword>
<evidence type="ECO:0000259" key="4">
    <source>
        <dbReference type="PROSITE" id="PS50932"/>
    </source>
</evidence>
<organism evidence="6 7">
    <name type="scientific">Paenibacillus oenotherae</name>
    <dbReference type="NCBI Taxonomy" id="1435645"/>
    <lineage>
        <taxon>Bacteria</taxon>
        <taxon>Bacillati</taxon>
        <taxon>Bacillota</taxon>
        <taxon>Bacilli</taxon>
        <taxon>Bacillales</taxon>
        <taxon>Paenibacillaceae</taxon>
        <taxon>Paenibacillus</taxon>
    </lineage>
</organism>
<dbReference type="SUPFAM" id="SSF53822">
    <property type="entry name" value="Periplasmic binding protein-like I"/>
    <property type="match status" value="1"/>
</dbReference>
<keyword evidence="7" id="KW-1185">Reference proteome</keyword>
<evidence type="ECO:0000313" key="7">
    <source>
        <dbReference type="Proteomes" id="UP000812277"/>
    </source>
</evidence>
<dbReference type="Pfam" id="PF00356">
    <property type="entry name" value="LacI"/>
    <property type="match status" value="1"/>
</dbReference>
<dbReference type="EMBL" id="JAHZIJ010000009">
    <property type="protein sequence ID" value="MBW7475814.1"/>
    <property type="molecule type" value="Genomic_DNA"/>
</dbReference>
<feature type="domain" description="HTH lacI-type" evidence="4">
    <location>
        <begin position="2"/>
        <end position="56"/>
    </location>
</feature>